<keyword evidence="3" id="KW-1185">Reference proteome</keyword>
<dbReference type="PROSITE" id="PS51257">
    <property type="entry name" value="PROKAR_LIPOPROTEIN"/>
    <property type="match status" value="1"/>
</dbReference>
<gene>
    <name evidence="2" type="ORF">PoB_004337500</name>
</gene>
<evidence type="ECO:0000313" key="2">
    <source>
        <dbReference type="EMBL" id="GFO16870.1"/>
    </source>
</evidence>
<organism evidence="2 3">
    <name type="scientific">Plakobranchus ocellatus</name>
    <dbReference type="NCBI Taxonomy" id="259542"/>
    <lineage>
        <taxon>Eukaryota</taxon>
        <taxon>Metazoa</taxon>
        <taxon>Spiralia</taxon>
        <taxon>Lophotrochozoa</taxon>
        <taxon>Mollusca</taxon>
        <taxon>Gastropoda</taxon>
        <taxon>Heterobranchia</taxon>
        <taxon>Euthyneura</taxon>
        <taxon>Panpulmonata</taxon>
        <taxon>Sacoglossa</taxon>
        <taxon>Placobranchoidea</taxon>
        <taxon>Plakobranchidae</taxon>
        <taxon>Plakobranchus</taxon>
    </lineage>
</organism>
<name>A0AAV4B8G4_9GAST</name>
<dbReference type="AlphaFoldDB" id="A0AAV4B8G4"/>
<proteinExistence type="predicted"/>
<accession>A0AAV4B8G4</accession>
<dbReference type="Proteomes" id="UP000735302">
    <property type="component" value="Unassembled WGS sequence"/>
</dbReference>
<protein>
    <submittedName>
        <fullName evidence="2">Uncharacterized protein</fullName>
    </submittedName>
</protein>
<feature type="region of interest" description="Disordered" evidence="1">
    <location>
        <begin position="1"/>
        <end position="21"/>
    </location>
</feature>
<evidence type="ECO:0000313" key="3">
    <source>
        <dbReference type="Proteomes" id="UP000735302"/>
    </source>
</evidence>
<evidence type="ECO:0000256" key="1">
    <source>
        <dbReference type="SAM" id="MobiDB-lite"/>
    </source>
</evidence>
<sequence>MFAIPRGEGGGGGEEKEEEQQPQLLLLIFTSSCSWSLTMGIVVMGSAPSSTRLSVPPTTRPTLTYVICTTVAAKKKIISFLHQHLSVRIFPKTVCLQSSLNNKDFPS</sequence>
<comment type="caution">
    <text evidence="2">The sequence shown here is derived from an EMBL/GenBank/DDBJ whole genome shotgun (WGS) entry which is preliminary data.</text>
</comment>
<reference evidence="2 3" key="1">
    <citation type="journal article" date="2021" name="Elife">
        <title>Chloroplast acquisition without the gene transfer in kleptoplastic sea slugs, Plakobranchus ocellatus.</title>
        <authorList>
            <person name="Maeda T."/>
            <person name="Takahashi S."/>
            <person name="Yoshida T."/>
            <person name="Shimamura S."/>
            <person name="Takaki Y."/>
            <person name="Nagai Y."/>
            <person name="Toyoda A."/>
            <person name="Suzuki Y."/>
            <person name="Arimoto A."/>
            <person name="Ishii H."/>
            <person name="Satoh N."/>
            <person name="Nishiyama T."/>
            <person name="Hasebe M."/>
            <person name="Maruyama T."/>
            <person name="Minagawa J."/>
            <person name="Obokata J."/>
            <person name="Shigenobu S."/>
        </authorList>
    </citation>
    <scope>NUCLEOTIDE SEQUENCE [LARGE SCALE GENOMIC DNA]</scope>
</reference>
<dbReference type="EMBL" id="BLXT01004727">
    <property type="protein sequence ID" value="GFO16870.1"/>
    <property type="molecule type" value="Genomic_DNA"/>
</dbReference>